<feature type="compositionally biased region" description="Low complexity" evidence="1">
    <location>
        <begin position="1805"/>
        <end position="1820"/>
    </location>
</feature>
<feature type="compositionally biased region" description="Polar residues" evidence="1">
    <location>
        <begin position="1693"/>
        <end position="1708"/>
    </location>
</feature>
<dbReference type="Pfam" id="PF19087">
    <property type="entry name" value="DUF5776"/>
    <property type="match status" value="1"/>
</dbReference>
<feature type="compositionally biased region" description="Polar residues" evidence="1">
    <location>
        <begin position="351"/>
        <end position="362"/>
    </location>
</feature>
<feature type="compositionally biased region" description="Basic and acidic residues" evidence="1">
    <location>
        <begin position="1683"/>
        <end position="1692"/>
    </location>
</feature>
<dbReference type="InterPro" id="IPR001969">
    <property type="entry name" value="Aspartic_peptidase_AS"/>
</dbReference>
<feature type="region of interest" description="Disordered" evidence="1">
    <location>
        <begin position="2507"/>
        <end position="2544"/>
    </location>
</feature>
<feature type="compositionally biased region" description="Low complexity" evidence="1">
    <location>
        <begin position="2644"/>
        <end position="2660"/>
    </location>
</feature>
<feature type="compositionally biased region" description="Polar residues" evidence="1">
    <location>
        <begin position="2883"/>
        <end position="2894"/>
    </location>
</feature>
<evidence type="ECO:0000313" key="3">
    <source>
        <dbReference type="EMBL" id="GLB47464.1"/>
    </source>
</evidence>
<feature type="region of interest" description="Disordered" evidence="1">
    <location>
        <begin position="3065"/>
        <end position="3104"/>
    </location>
</feature>
<feature type="compositionally biased region" description="Low complexity" evidence="1">
    <location>
        <begin position="1874"/>
        <end position="1890"/>
    </location>
</feature>
<feature type="region of interest" description="Disordered" evidence="1">
    <location>
        <begin position="2715"/>
        <end position="2754"/>
    </location>
</feature>
<feature type="compositionally biased region" description="Polar residues" evidence="1">
    <location>
        <begin position="2323"/>
        <end position="2334"/>
    </location>
</feature>
<feature type="region of interest" description="Disordered" evidence="1">
    <location>
        <begin position="3479"/>
        <end position="3500"/>
    </location>
</feature>
<feature type="region of interest" description="Disordered" evidence="1">
    <location>
        <begin position="1548"/>
        <end position="1567"/>
    </location>
</feature>
<feature type="compositionally biased region" description="Polar residues" evidence="1">
    <location>
        <begin position="124"/>
        <end position="169"/>
    </location>
</feature>
<feature type="region of interest" description="Disordered" evidence="1">
    <location>
        <begin position="2924"/>
        <end position="2962"/>
    </location>
</feature>
<feature type="region of interest" description="Disordered" evidence="1">
    <location>
        <begin position="1582"/>
        <end position="1642"/>
    </location>
</feature>
<feature type="compositionally biased region" description="Polar residues" evidence="1">
    <location>
        <begin position="3093"/>
        <end position="3104"/>
    </location>
</feature>
<feature type="compositionally biased region" description="Basic and acidic residues" evidence="1">
    <location>
        <begin position="1588"/>
        <end position="1600"/>
    </location>
</feature>
<feature type="compositionally biased region" description="Low complexity" evidence="1">
    <location>
        <begin position="2855"/>
        <end position="2870"/>
    </location>
</feature>
<feature type="compositionally biased region" description="Low complexity" evidence="1">
    <location>
        <begin position="68"/>
        <end position="119"/>
    </location>
</feature>
<name>A0A9W6B1Z4_9LACO</name>
<feature type="region of interest" description="Disordered" evidence="1">
    <location>
        <begin position="1420"/>
        <end position="1444"/>
    </location>
</feature>
<feature type="region of interest" description="Disordered" evidence="1">
    <location>
        <begin position="1017"/>
        <end position="1041"/>
    </location>
</feature>
<feature type="compositionally biased region" description="Polar residues" evidence="1">
    <location>
        <begin position="2673"/>
        <end position="2684"/>
    </location>
</feature>
<feature type="region of interest" description="Disordered" evidence="1">
    <location>
        <begin position="1683"/>
        <end position="1774"/>
    </location>
</feature>
<reference evidence="3" key="1">
    <citation type="submission" date="2022-07" db="EMBL/GenBank/DDBJ databases">
        <authorList>
            <person name="Kouya T."/>
            <person name="Ishiyama Y."/>
        </authorList>
    </citation>
    <scope>NUCLEOTIDE SEQUENCE</scope>
    <source>
        <strain evidence="3">WR16-4</strain>
    </source>
</reference>
<sequence length="3770" mass="398528">MQYNKNQFNKINDKKVMKKVKKQWVVVSLATLALIGGYSAMNLTSVTPTHVVIAHAAQTLNSGGSAGKDGSADSATPSSGSSSQPQSAPAAQQATGQSSKPAQNSTSSNSGSTTNSSNTESDKQNAAATNSDKSSQQVKSSNNDDSNKTAQKAVQASGVASNYTSKSGVASTGSTGTNQSSGSASNPSNSSGSISGKASSASSDSNGNDTKMVSVSTNKGLKLNAKSLNELKSIKLTTANNPSLTSDQKQQADDGADAYWNSIHPNDSDSDVSISGASTSDQNYLDGYSGASAAWNQYNSNNSSYGTQPVKNYTQNSASNPNDPSSVDPNQLDTGKASVSNGEPVDIPFDPTTTGNQTSQESSNDDRVDHSQAYNEGVARFLARQGTQDAETGRWNGADKNGSYSAYTPDSSSTNAYDQAYSGAQAAINQQFNSDNTFSNYKNGIFNPSEITTPSANYDFGFQDVKTKVNNGTAFVSNAQQITNALSGVSKSVDNPTLTGSITSDGSINHIRLLTDINYSGVSSIGESQFHIYYNNGSSAFMNLDGQNHSTDFHGISYYVNQPSNGNITFGMSNFNAAYGYNFYGPFKIESGTATVNYSNVTYVGSQLMSSAYVKANVNVYGNLNAFSVGNYTSPFQTFVPTESYNSTDYTNGKLGNNNHYGSNQQNFEANNLELHPGSNYYGSTTGGNTVELTGNLTLDSGSNMTVAPLNGSSSEHTSQATGLYLSGSSSKVNIESGSHLTINPQAGYNRNAAQPFDITQSSGSIVVDGGTLTVNINGQPKTYSDDEGTIKVDNNGHFDINAKKLGNYSNAILNVGGTLNITNRGNFSIVTDGSGSNNLTLLNNSSKAGSFNIDNPGNNVTLQIQNNGNGKLFANQINAYSVRYGVSNDGRSNVTFSDPSYEVDVPKSGNIKYYNTSNHSYSYDTNTDTSQLKYLTFKATPNAYLDGPISVQTGSSNTYSVNGNLRLDNLPSNDPTMKGTGNQKVYIDVNVDGSQLTNPSNVKLTVYDPTGKDVIATDNNGQPINLTNTPNDSDSKSFNTSHNYTGSINIPNINNNDIIHFSYQLNSKPQNNVSVTSHYFVMDQKQTLSEPSGGGTQLDNDLENPLKGEDPISSTTDANGKFIQPYTPSADDASASGYQDGLQQAQSTSLSNIDKARPTDNGSNWSNYSNSSEDIKNAYKNSYNSGFYGYQQGIKDRNSNSYNYSNPTNPNKDSSSSYTNGYHQVQNDYNDGFNNRITSSNPTDPDNNSGYTLGYNNASGVKDTISNQYNPNSSDNNYINGHNSFNSGLQDPNAKNDNNSNQYNTDNAYRYGSIMSNGFNNAKNPNDNSSSKSNVIGNPPSSIDNQAYQDGEDSYNGMSDALSKDSSQNGSTAYNASNSIAKSGLNDGINPNSKQTDTSNYNSQQKTIYNNSKAAGKGINDALSSTSNTPSDGGYNNADEVDQKSNYQNAYNAVKDGMNSKVGQQPSSSNDKSQNVAYNVGQATEAGINAAQSQSTTSNPYSNDPEKTAYENAKQDYNKGKNSKLTSFDNNKDDAYNAGIAAGKGLTDVEGSKTSEDHPDYNSWSNAEKNAYTNAQNAYQAGMKNGDAGRPDKSADPDAYKAGQDVSVAANEGVSDAINGKTSKDNSDYSKWKSSGDTSKTTAYDNAQKAYQAGLNGDNGSDKANAKLNSTANSAGLAAKAGIDDAQKGKDNSSQNYPNDPENTAYKNAQKAFNAGLDNNKTADDQAAAKLNPAANAAGQASQQGLSDAVGNQDIRKDPKSDYNNGTWSPSQKTAYDNAQKAYQAGNDGNKTADDQAAAKLNPAANAAGAASQQGLSDAVGNQDIRKDPKSDYNNGTWSPSQKTAYDNAQKAYQAGNDGNKTADDQAAAKLNPAANAAGQASQQGLSDAVGNQDIRKDPKSDYNNGTWSPSQKTAYDNAQKAYQAGNDGNKTADDQAVAKLNPAANAAGQASQQGLSDAVGNQDIRKDPKSDYNNGTWSPSQKTAYDNAQKAYQAGNDGNKTADDQAAAKLNPAANAAGQASQQGLSDAVGNQDIRKDPKSDYNNGTWSPSQKTAYDNAQKAYQAGNDGNKTADDQAAAKLNPAANAAGQASQQGLSDAVGNQDIRKDPKSDYNNGTWSPSQKTAYDNAQKAYQAGNDGNKTADDQAAAKLNPAANAAGAASQQGLSDAVGNQDIRKDPKSDYNNGTWNPSQKTAYDNAQKAYQAGNDGNKTADDQAAAKLNPAANAAGAASQQGLSDAVGNQDIRKDPKSDYNNGTWSPSQKTAYDNAQKAYQAGNDGNKTADDQAAAKLNPAANAAGQASQQGLSDAVGNQDIRKDPKSDYNNGTWNPSQKTAYDNAQKAYQAGNDGNKTADDQAAAKLNPAANAAGAASQQGLSDAVGNQDIRKDPKSDYNNGTWSPSQKTAYDNAQKAYQAGNDGNKTADDQAAAKLNPAANAAGQASQQGLSDAVGNQDIRKDPKSDYNNGTWSPLQKTAYDNAQKAYQAGNDGNKTADDQAAAKLNPVANAAGQASQQGLSDAVGNQDIRKDPKSDYNNGTWNPSQKTAYDNAQKAYQAGNDGNKTADDQAAAKLNPAANAAGQASQQGLSDAVGNQDIRKDPKSDYNNGTWSPSQKTAYDNAQKAYQAGNDGNKTADDQAAAKLNPAANAAGQASQQGLSDAVGNQDIRKDPKSDYNNGTWSPSQKTAYDNAQKAYQAGNDGNKTADDQAAAKLNPAANAAGAASQQGLSDAVGNQDIRKDPKSDYNNGTWSPSQKTAYDNAQKAYQAGNDGNKTADDQAAAKLNPAANAAGQASQQGLSDAVGNQDIRKDPKSDYNNGTWSPSQKTAYDNAQKAYQAGNDGNKTADDQATAKLNPAANAAGQASQQGLSDAVGNQDIRKDPKSDYNNGTWSPSQKTAYDNAQKAYQAGNDGNKTADDQAAAKLNPAANAAGQASQQGLSDAVGNQDIRKDPKSDYNNGTWSPLQKTAYDNAQKAYQAGNDGNKTADDQAAAKLNPAANAAGAASQQGLSDAVGNQDIRKDPKSDYNNGTWNPSQKTAYDNAQKAYQAGNDGNKTADDQAAAKLNPAANAAGAASQQGLSDAVGNQDIRKDPKSDYNNGTWSPSQKTAYDNAQKAYQAGENGNTTTGDAKLDNAANVAGQAAQTGINDAQAGHDNSDNYNNPIEKSAYQNAQTSYSAGLKGDTTSSNAKLNPIANGVGTAAGQGITDSISNINAANDSNSDYRKTWNQNQKDAYDRAQKAYKAGLNGYNNSDSSLNNTASSTGQDASSGINDGVSGKQSQSHKDGTYSDGYNVGEAARKGANDAAAGSNPDPQFNGSNSVDNAYNNAYKNVKNNQQLNGSQPSLSNVAAQAAQIAQQGKNDAAKGFNLADPKNKSNSNPYYNGTWTPSQKQNYDNAQAAYQAGNQGDTTSNNAKRNKDANDAGYKNYESNQTAPTNYDYPQGQASGAQAFVNGTAKPINQANLVGKSDDYKNGFLQSYHDAQSGFNTGLDGEPNDEQDNQSFSAGYQAGQDYRQGSLDATQGRKPEANGSYSYHIGYDAYNNGANDKKVSNDFLNNLTPDYRKAYEQNYNRGLTQYHQDVNDGAKVGRRSANDLLEPTDLAGQSSAYIKAYRKAYDQTLKEVIPRYVYNLGTIFEHKSYRFSRKNRIEKYHRATRPNRHVFRVTGFRRTASGKLVYKVQGHGWITANKLLVADAYYRHSHDGADSRRIKVIKHGGTYVYNDKQFNDQTQVRFLPTGTKMHVKYVVRLGHLTRFYIGNGEYISSNKTIVKEIR</sequence>
<feature type="compositionally biased region" description="Polar residues" evidence="1">
    <location>
        <begin position="3023"/>
        <end position="3034"/>
    </location>
</feature>
<dbReference type="RefSeq" id="WP_286137005.1">
    <property type="nucleotide sequence ID" value="NZ_BRPL01000004.1"/>
</dbReference>
<feature type="compositionally biased region" description="Polar residues" evidence="1">
    <location>
        <begin position="2953"/>
        <end position="2962"/>
    </location>
</feature>
<dbReference type="InterPro" id="IPR044081">
    <property type="entry name" value="DUF5776"/>
</dbReference>
<feature type="compositionally biased region" description="Polar residues" evidence="1">
    <location>
        <begin position="2813"/>
        <end position="2824"/>
    </location>
</feature>
<evidence type="ECO:0000259" key="2">
    <source>
        <dbReference type="Pfam" id="PF19087"/>
    </source>
</evidence>
<evidence type="ECO:0000256" key="1">
    <source>
        <dbReference type="SAM" id="MobiDB-lite"/>
    </source>
</evidence>
<feature type="compositionally biased region" description="Polar residues" evidence="1">
    <location>
        <begin position="3335"/>
        <end position="3345"/>
    </location>
</feature>
<feature type="compositionally biased region" description="Low complexity" evidence="1">
    <location>
        <begin position="1726"/>
        <end position="1750"/>
    </location>
</feature>
<feature type="compositionally biased region" description="Low complexity" evidence="1">
    <location>
        <begin position="2434"/>
        <end position="2450"/>
    </location>
</feature>
<feature type="domain" description="DUF5776" evidence="2">
    <location>
        <begin position="3704"/>
        <end position="3766"/>
    </location>
</feature>
<organism evidence="3 4">
    <name type="scientific">Philodulcilactobacillus myokoensis</name>
    <dbReference type="NCBI Taxonomy" id="2929573"/>
    <lineage>
        <taxon>Bacteria</taxon>
        <taxon>Bacillati</taxon>
        <taxon>Bacillota</taxon>
        <taxon>Bacilli</taxon>
        <taxon>Lactobacillales</taxon>
        <taxon>Lactobacillaceae</taxon>
        <taxon>Philodulcilactobacillus</taxon>
    </lineage>
</organism>
<feature type="compositionally biased region" description="Polar residues" evidence="1">
    <location>
        <begin position="1833"/>
        <end position="1844"/>
    </location>
</feature>
<feature type="compositionally biased region" description="Low complexity" evidence="1">
    <location>
        <begin position="2365"/>
        <end position="2380"/>
    </location>
</feature>
<feature type="compositionally biased region" description="Polar residues" evidence="1">
    <location>
        <begin position="3308"/>
        <end position="3317"/>
    </location>
</feature>
<feature type="compositionally biased region" description="Polar residues" evidence="1">
    <location>
        <begin position="2743"/>
        <end position="2754"/>
    </location>
</feature>
<feature type="compositionally biased region" description="Low complexity" evidence="1">
    <location>
        <begin position="3400"/>
        <end position="3411"/>
    </location>
</feature>
<feature type="compositionally biased region" description="Polar residues" evidence="1">
    <location>
        <begin position="2393"/>
        <end position="2404"/>
    </location>
</feature>
<feature type="region of interest" description="Disordered" evidence="1">
    <location>
        <begin position="1088"/>
        <end position="1171"/>
    </location>
</feature>
<feature type="compositionally biased region" description="Low complexity" evidence="1">
    <location>
        <begin position="170"/>
        <end position="208"/>
    </location>
</feature>
<feature type="compositionally biased region" description="Low complexity" evidence="1">
    <location>
        <begin position="3346"/>
        <end position="3355"/>
    </location>
</feature>
<feature type="compositionally biased region" description="Polar residues" evidence="1">
    <location>
        <begin position="402"/>
        <end position="414"/>
    </location>
</feature>
<feature type="region of interest" description="Disordered" evidence="1">
    <location>
        <begin position="2434"/>
        <end position="2472"/>
    </location>
</feature>
<feature type="compositionally biased region" description="Polar residues" evidence="1">
    <location>
        <begin position="2113"/>
        <end position="2124"/>
    </location>
</feature>
<feature type="region of interest" description="Disordered" evidence="1">
    <location>
        <begin position="2784"/>
        <end position="2824"/>
    </location>
</feature>
<feature type="compositionally biased region" description="Polar residues" evidence="1">
    <location>
        <begin position="2253"/>
        <end position="2264"/>
    </location>
</feature>
<feature type="compositionally biased region" description="Polar residues" evidence="1">
    <location>
        <begin position="3245"/>
        <end position="3268"/>
    </location>
</feature>
<feature type="region of interest" description="Disordered" evidence="1">
    <location>
        <begin position="2084"/>
        <end position="2124"/>
    </location>
</feature>
<proteinExistence type="predicted"/>
<feature type="region of interest" description="Disordered" evidence="1">
    <location>
        <begin position="385"/>
        <end position="414"/>
    </location>
</feature>
<dbReference type="GO" id="GO:0004190">
    <property type="term" value="F:aspartic-type endopeptidase activity"/>
    <property type="evidence" value="ECO:0007669"/>
    <property type="project" value="InterPro"/>
</dbReference>
<dbReference type="PROSITE" id="PS00141">
    <property type="entry name" value="ASP_PROTEASE"/>
    <property type="match status" value="1"/>
</dbReference>
<feature type="compositionally biased region" description="Low complexity" evidence="1">
    <location>
        <begin position="2995"/>
        <end position="3010"/>
    </location>
</feature>
<feature type="compositionally biased region" description="Low complexity" evidence="1">
    <location>
        <begin position="2294"/>
        <end position="2310"/>
    </location>
</feature>
<feature type="compositionally biased region" description="Polar residues" evidence="1">
    <location>
        <begin position="1633"/>
        <end position="1642"/>
    </location>
</feature>
<feature type="compositionally biased region" description="Low complexity" evidence="1">
    <location>
        <begin position="2924"/>
        <end position="2940"/>
    </location>
</feature>
<feature type="compositionally biased region" description="Low complexity" evidence="1">
    <location>
        <begin position="1297"/>
        <end position="1308"/>
    </location>
</feature>
<feature type="compositionally biased region" description="Polar residues" evidence="1">
    <location>
        <begin position="2463"/>
        <end position="2472"/>
    </location>
</feature>
<feature type="compositionally biased region" description="Polar residues" evidence="1">
    <location>
        <begin position="1142"/>
        <end position="1153"/>
    </location>
</feature>
<feature type="region of interest" description="Disordered" evidence="1">
    <location>
        <begin position="2014"/>
        <end position="2054"/>
    </location>
</feature>
<feature type="region of interest" description="Disordered" evidence="1">
    <location>
        <begin position="2574"/>
        <end position="2614"/>
    </location>
</feature>
<feature type="compositionally biased region" description="Polar residues" evidence="1">
    <location>
        <begin position="1018"/>
        <end position="1041"/>
    </location>
</feature>
<dbReference type="GO" id="GO:0006508">
    <property type="term" value="P:proteolysis"/>
    <property type="evidence" value="ECO:0007669"/>
    <property type="project" value="InterPro"/>
</dbReference>
<feature type="region of interest" description="Disordered" evidence="1">
    <location>
        <begin position="303"/>
        <end position="369"/>
    </location>
</feature>
<feature type="compositionally biased region" description="Polar residues" evidence="1">
    <location>
        <begin position="2603"/>
        <end position="2614"/>
    </location>
</feature>
<feature type="compositionally biased region" description="Low complexity" evidence="1">
    <location>
        <begin position="2014"/>
        <end position="2030"/>
    </location>
</feature>
<feature type="compositionally biased region" description="Polar residues" evidence="1">
    <location>
        <begin position="209"/>
        <end position="219"/>
    </location>
</feature>
<feature type="compositionally biased region" description="Polar residues" evidence="1">
    <location>
        <begin position="1213"/>
        <end position="1296"/>
    </location>
</feature>
<feature type="compositionally biased region" description="Low complexity" evidence="1">
    <location>
        <begin position="2574"/>
        <end position="2590"/>
    </location>
</feature>
<feature type="compositionally biased region" description="Polar residues" evidence="1">
    <location>
        <begin position="1423"/>
        <end position="1432"/>
    </location>
</feature>
<feature type="compositionally biased region" description="Polar residues" evidence="1">
    <location>
        <begin position="236"/>
        <end position="246"/>
    </location>
</feature>
<feature type="compositionally biased region" description="Low complexity" evidence="1">
    <location>
        <begin position="1162"/>
        <end position="1171"/>
    </location>
</feature>
<feature type="compositionally biased region" description="Low complexity" evidence="1">
    <location>
        <begin position="3065"/>
        <end position="3080"/>
    </location>
</feature>
<feature type="compositionally biased region" description="Polar residues" evidence="1">
    <location>
        <begin position="2183"/>
        <end position="2194"/>
    </location>
</feature>
<feature type="region of interest" description="Disordered" evidence="1">
    <location>
        <begin position="2294"/>
        <end position="2334"/>
    </location>
</feature>
<feature type="compositionally biased region" description="Polar residues" evidence="1">
    <location>
        <begin position="2043"/>
        <end position="2054"/>
    </location>
</feature>
<feature type="compositionally biased region" description="Polar residues" evidence="1">
    <location>
        <begin position="303"/>
        <end position="341"/>
    </location>
</feature>
<feature type="region of interest" description="Disordered" evidence="1">
    <location>
        <begin position="236"/>
        <end position="278"/>
    </location>
</feature>
<feature type="region of interest" description="Disordered" evidence="1">
    <location>
        <begin position="2365"/>
        <end position="2404"/>
    </location>
</feature>
<accession>A0A9W6B1Z4</accession>
<feature type="compositionally biased region" description="Low complexity" evidence="1">
    <location>
        <begin position="2715"/>
        <end position="2730"/>
    </location>
</feature>
<feature type="compositionally biased region" description="Polar residues" evidence="1">
    <location>
        <begin position="1365"/>
        <end position="1379"/>
    </location>
</feature>
<feature type="compositionally biased region" description="Polar residues" evidence="1">
    <location>
        <begin position="2533"/>
        <end position="2544"/>
    </location>
</feature>
<feature type="region of interest" description="Disordered" evidence="1">
    <location>
        <begin position="3242"/>
        <end position="3388"/>
    </location>
</feature>
<feature type="compositionally biased region" description="Polar residues" evidence="1">
    <location>
        <begin position="1336"/>
        <end position="1349"/>
    </location>
</feature>
<keyword evidence="4" id="KW-1185">Reference proteome</keyword>
<feature type="region of interest" description="Disordered" evidence="1">
    <location>
        <begin position="3400"/>
        <end position="3439"/>
    </location>
</feature>
<feature type="compositionally biased region" description="Basic and acidic residues" evidence="1">
    <location>
        <begin position="1551"/>
        <end position="1561"/>
    </location>
</feature>
<reference evidence="3" key="2">
    <citation type="journal article" date="2023" name="PLoS ONE">
        <title>Philodulcilactobacillus myokoensis gen. nov., sp. nov., a fructophilic, acidophilic, and agar-phobic lactic acid bacterium isolated from fermented vegetable extracts.</title>
        <authorList>
            <person name="Kouya T."/>
            <person name="Ishiyama Y."/>
            <person name="Ohashi S."/>
            <person name="Kumakubo R."/>
            <person name="Yamazaki T."/>
            <person name="Otaki T."/>
        </authorList>
    </citation>
    <scope>NUCLEOTIDE SEQUENCE</scope>
    <source>
        <strain evidence="3">WR16-4</strain>
    </source>
</reference>
<feature type="compositionally biased region" description="Low complexity" evidence="1">
    <location>
        <begin position="2155"/>
        <end position="2170"/>
    </location>
</feature>
<feature type="region of interest" description="Disordered" evidence="1">
    <location>
        <begin position="2644"/>
        <end position="2684"/>
    </location>
</feature>
<feature type="compositionally biased region" description="Basic and acidic residues" evidence="1">
    <location>
        <begin position="1623"/>
        <end position="1632"/>
    </location>
</feature>
<feature type="region of interest" description="Disordered" evidence="1">
    <location>
        <begin position="1805"/>
        <end position="1844"/>
    </location>
</feature>
<gene>
    <name evidence="3" type="ORF">WR164_14430</name>
</gene>
<feature type="region of interest" description="Disordered" evidence="1">
    <location>
        <begin position="2225"/>
        <end position="2264"/>
    </location>
</feature>
<feature type="region of interest" description="Disordered" evidence="1">
    <location>
        <begin position="2995"/>
        <end position="3034"/>
    </location>
</feature>
<feature type="compositionally biased region" description="Polar residues" evidence="1">
    <location>
        <begin position="1903"/>
        <end position="1914"/>
    </location>
</feature>
<feature type="compositionally biased region" description="Low complexity" evidence="1">
    <location>
        <begin position="1321"/>
        <end position="1335"/>
    </location>
</feature>
<feature type="region of interest" description="Disordered" evidence="1">
    <location>
        <begin position="1946"/>
        <end position="1984"/>
    </location>
</feature>
<comment type="caution">
    <text evidence="3">The sequence shown here is derived from an EMBL/GenBank/DDBJ whole genome shotgun (WGS) entry which is preliminary data.</text>
</comment>
<feature type="compositionally biased region" description="Low complexity" evidence="1">
    <location>
        <begin position="1200"/>
        <end position="1212"/>
    </location>
</feature>
<feature type="compositionally biased region" description="Polar residues" evidence="1">
    <location>
        <begin position="3372"/>
        <end position="3388"/>
    </location>
</feature>
<dbReference type="EMBL" id="BRPL01000004">
    <property type="protein sequence ID" value="GLB47464.1"/>
    <property type="molecule type" value="Genomic_DNA"/>
</dbReference>
<feature type="compositionally biased region" description="Low complexity" evidence="1">
    <location>
        <begin position="2784"/>
        <end position="2800"/>
    </location>
</feature>
<feature type="region of interest" description="Disordered" evidence="1">
    <location>
        <begin position="63"/>
        <end position="223"/>
    </location>
</feature>
<dbReference type="Proteomes" id="UP001144204">
    <property type="component" value="Unassembled WGS sequence"/>
</dbReference>
<feature type="region of interest" description="Disordered" evidence="1">
    <location>
        <begin position="2855"/>
        <end position="2894"/>
    </location>
</feature>
<protein>
    <recommendedName>
        <fullName evidence="2">DUF5776 domain-containing protein</fullName>
    </recommendedName>
</protein>
<feature type="compositionally biased region" description="Low complexity" evidence="1">
    <location>
        <begin position="2084"/>
        <end position="2100"/>
    </location>
</feature>
<feature type="compositionally biased region" description="Polar residues" evidence="1">
    <location>
        <begin position="1973"/>
        <end position="1984"/>
    </location>
</feature>
<evidence type="ECO:0000313" key="4">
    <source>
        <dbReference type="Proteomes" id="UP001144204"/>
    </source>
</evidence>
<feature type="compositionally biased region" description="Low complexity" evidence="1">
    <location>
        <begin position="1946"/>
        <end position="1960"/>
    </location>
</feature>
<feature type="compositionally biased region" description="Polar residues" evidence="1">
    <location>
        <begin position="1763"/>
        <end position="1774"/>
    </location>
</feature>
<feature type="compositionally biased region" description="Low complexity" evidence="1">
    <location>
        <begin position="3318"/>
        <end position="3334"/>
    </location>
</feature>
<feature type="compositionally biased region" description="Low complexity" evidence="1">
    <location>
        <begin position="2225"/>
        <end position="2240"/>
    </location>
</feature>
<feature type="region of interest" description="Disordered" evidence="1">
    <location>
        <begin position="1874"/>
        <end position="1914"/>
    </location>
</feature>
<feature type="region of interest" description="Disordered" evidence="1">
    <location>
        <begin position="2155"/>
        <end position="2194"/>
    </location>
</feature>
<feature type="region of interest" description="Disordered" evidence="1">
    <location>
        <begin position="1191"/>
        <end position="1379"/>
    </location>
</feature>